<accession>A0ABD5HQY7</accession>
<comment type="caution">
    <text evidence="1">The sequence shown here is derived from an EMBL/GenBank/DDBJ whole genome shotgun (WGS) entry which is preliminary data.</text>
</comment>
<sequence>MKEVLDVETYLKKMKNQKINYDKVLRKMINDWEARNERPKVLLHSCCAPCSTASLEFLA</sequence>
<evidence type="ECO:0000313" key="2">
    <source>
        <dbReference type="Proteomes" id="UP001272716"/>
    </source>
</evidence>
<evidence type="ECO:0000313" key="1">
    <source>
        <dbReference type="EMBL" id="MDW9207306.1"/>
    </source>
</evidence>
<dbReference type="AlphaFoldDB" id="A0ABD5HQY7"/>
<reference evidence="1 2" key="1">
    <citation type="submission" date="2023-10" db="EMBL/GenBank/DDBJ databases">
        <title>Draft Genome Sequence of Bacillus thuringiensis serovar. toumanoffi 4059: Identification of a Novel Cry Protein Candidate.</title>
        <authorList>
            <person name="Murdoch R.W."/>
            <person name="Gemler B."/>
            <person name="Heater B.S."/>
        </authorList>
    </citation>
    <scope>NUCLEOTIDE SEQUENCE [LARGE SCALE GENOMIC DNA]</scope>
    <source>
        <strain evidence="1 2">4059</strain>
    </source>
</reference>
<organism evidence="1 2">
    <name type="scientific">Bacillus thuringiensis serovar toumanoffi</name>
    <dbReference type="NCBI Taxonomy" id="180862"/>
    <lineage>
        <taxon>Bacteria</taxon>
        <taxon>Bacillati</taxon>
        <taxon>Bacillota</taxon>
        <taxon>Bacilli</taxon>
        <taxon>Bacillales</taxon>
        <taxon>Bacillaceae</taxon>
        <taxon>Bacillus</taxon>
        <taxon>Bacillus cereus group</taxon>
    </lineage>
</organism>
<gene>
    <name evidence="1" type="ORF">BTTOUR_00545</name>
</gene>
<dbReference type="EMBL" id="JAWQCK010000001">
    <property type="protein sequence ID" value="MDW9207306.1"/>
    <property type="molecule type" value="Genomic_DNA"/>
</dbReference>
<proteinExistence type="predicted"/>
<dbReference type="Proteomes" id="UP001272716">
    <property type="component" value="Unassembled WGS sequence"/>
</dbReference>
<protein>
    <submittedName>
        <fullName evidence="1">DNA integration/recombination/inversion protein</fullName>
    </submittedName>
</protein>
<name>A0ABD5HQY7_BACTU</name>